<feature type="non-terminal residue" evidence="1">
    <location>
        <position position="66"/>
    </location>
</feature>
<keyword evidence="1" id="KW-0436">Ligase</keyword>
<organism evidence="1 2">
    <name type="scientific">Clavibacter michiganensis subsp. insidiosus</name>
    <dbReference type="NCBI Taxonomy" id="33014"/>
    <lineage>
        <taxon>Bacteria</taxon>
        <taxon>Bacillati</taxon>
        <taxon>Actinomycetota</taxon>
        <taxon>Actinomycetes</taxon>
        <taxon>Micrococcales</taxon>
        <taxon>Microbacteriaceae</taxon>
        <taxon>Clavibacter</taxon>
    </lineage>
</organism>
<evidence type="ECO:0000313" key="1">
    <source>
        <dbReference type="EMBL" id="RIJ20827.1"/>
    </source>
</evidence>
<dbReference type="EMBL" id="QWEA01000562">
    <property type="protein sequence ID" value="RIJ20827.1"/>
    <property type="molecule type" value="Genomic_DNA"/>
</dbReference>
<name>A0A399QTF7_9MICO</name>
<dbReference type="GO" id="GO:0016874">
    <property type="term" value="F:ligase activity"/>
    <property type="evidence" value="ECO:0007669"/>
    <property type="project" value="UniProtKB-KW"/>
</dbReference>
<accession>A0A399QTF7</accession>
<protein>
    <submittedName>
        <fullName evidence="1">O-succinylbenzoate--CoA ligase</fullName>
    </submittedName>
</protein>
<dbReference type="Proteomes" id="UP000266634">
    <property type="component" value="Unassembled WGS sequence"/>
</dbReference>
<evidence type="ECO:0000313" key="2">
    <source>
        <dbReference type="Proteomes" id="UP000266634"/>
    </source>
</evidence>
<sequence>MRRLERLTASGADVVPLLRAALAGDGPALLARPVDAPVAVGDPPPPAEVERRVALVVETSGTTSRP</sequence>
<dbReference type="AlphaFoldDB" id="A0A399QTF7"/>
<comment type="caution">
    <text evidence="1">The sequence shown here is derived from an EMBL/GenBank/DDBJ whole genome shotgun (WGS) entry which is preliminary data.</text>
</comment>
<reference evidence="1 2" key="1">
    <citation type="submission" date="2018-08" db="EMBL/GenBank/DDBJ databases">
        <title>Genome Sequence of Clavibacter michiganensis Subspecies type strains, and the Atypical Peach-Colored Strains Isolated from Tomato.</title>
        <authorList>
            <person name="Osdaghi E."/>
            <person name="Portier P."/>
            <person name="Briand M."/>
            <person name="Jacques M.-A."/>
        </authorList>
    </citation>
    <scope>NUCLEOTIDE SEQUENCE [LARGE SCALE GENOMIC DNA]</scope>
    <source>
        <strain evidence="1 2">CFBP 6488</strain>
    </source>
</reference>
<gene>
    <name evidence="1" type="ORF">DZF93_12365</name>
</gene>
<proteinExistence type="predicted"/>